<dbReference type="Proteomes" id="UP000596074">
    <property type="component" value="Chromosome"/>
</dbReference>
<evidence type="ECO:0000256" key="2">
    <source>
        <dbReference type="ARBA" id="ARBA00022448"/>
    </source>
</evidence>
<keyword evidence="7 9" id="KW-1133">Transmembrane helix</keyword>
<feature type="domain" description="PDZ" evidence="10">
    <location>
        <begin position="210"/>
        <end position="291"/>
    </location>
</feature>
<dbReference type="GO" id="GO:0005886">
    <property type="term" value="C:plasma membrane"/>
    <property type="evidence" value="ECO:0007669"/>
    <property type="project" value="UniProtKB-SubCell"/>
</dbReference>
<evidence type="ECO:0000256" key="8">
    <source>
        <dbReference type="ARBA" id="ARBA00023136"/>
    </source>
</evidence>
<dbReference type="KEGG" id="vcw:GJQ55_02540"/>
<dbReference type="SUPFAM" id="SSF50156">
    <property type="entry name" value="PDZ domain-like"/>
    <property type="match status" value="1"/>
</dbReference>
<dbReference type="Pfam" id="PF11356">
    <property type="entry name" value="T2SSC"/>
    <property type="match status" value="1"/>
</dbReference>
<dbReference type="Gene3D" id="2.30.42.10">
    <property type="match status" value="1"/>
</dbReference>
<gene>
    <name evidence="11" type="ORF">GJQ55_02540</name>
</gene>
<dbReference type="PROSITE" id="PS50106">
    <property type="entry name" value="PDZ"/>
    <property type="match status" value="1"/>
</dbReference>
<reference evidence="11 12" key="1">
    <citation type="submission" date="2019-11" db="EMBL/GenBank/DDBJ databases">
        <title>Venatorbacter sp. nov. a predator of Campylobacter and other Gram-negative bacteria.</title>
        <authorList>
            <person name="Saeedi A."/>
            <person name="Cummings N.J."/>
            <person name="Connerton I.F."/>
            <person name="Connerton P.L."/>
        </authorList>
    </citation>
    <scope>NUCLEOTIDE SEQUENCE [LARGE SCALE GENOMIC DNA]</scope>
    <source>
        <strain evidence="11">XL5</strain>
    </source>
</reference>
<keyword evidence="3" id="KW-1003">Cell membrane</keyword>
<dbReference type="Gene3D" id="2.30.30.830">
    <property type="match status" value="1"/>
</dbReference>
<evidence type="ECO:0000259" key="10">
    <source>
        <dbReference type="PROSITE" id="PS50106"/>
    </source>
</evidence>
<keyword evidence="5 9" id="KW-0812">Transmembrane</keyword>
<evidence type="ECO:0000256" key="7">
    <source>
        <dbReference type="ARBA" id="ARBA00022989"/>
    </source>
</evidence>
<protein>
    <recommendedName>
        <fullName evidence="10">PDZ domain-containing protein</fullName>
    </recommendedName>
</protein>
<evidence type="ECO:0000256" key="4">
    <source>
        <dbReference type="ARBA" id="ARBA00022519"/>
    </source>
</evidence>
<dbReference type="InterPro" id="IPR001478">
    <property type="entry name" value="PDZ"/>
</dbReference>
<keyword evidence="12" id="KW-1185">Reference proteome</keyword>
<evidence type="ECO:0000256" key="6">
    <source>
        <dbReference type="ARBA" id="ARBA00022927"/>
    </source>
</evidence>
<dbReference type="GO" id="GO:0015031">
    <property type="term" value="P:protein transport"/>
    <property type="evidence" value="ECO:0007669"/>
    <property type="project" value="UniProtKB-KW"/>
</dbReference>
<keyword evidence="6" id="KW-0653">Protein transport</keyword>
<evidence type="ECO:0000313" key="11">
    <source>
        <dbReference type="EMBL" id="QQD23428.1"/>
    </source>
</evidence>
<keyword evidence="8 9" id="KW-0472">Membrane</keyword>
<evidence type="ECO:0000256" key="3">
    <source>
        <dbReference type="ARBA" id="ARBA00022475"/>
    </source>
</evidence>
<dbReference type="AlphaFoldDB" id="A0A9X7YMX2"/>
<feature type="transmembrane region" description="Helical" evidence="9">
    <location>
        <begin position="30"/>
        <end position="48"/>
    </location>
</feature>
<sequence>MSAALGSTGLTEQQTIRPAWQRRILAAGKVLLTVLIAIQLAALVWRLVAPEPLVLPAPAQTAGNSVVSGGVQGTAQYHLFGEVGAEPLAPVTEQVSAPETRLRLQLLGITKGPRDDVSSAIIAPRGASGEFYRIGDVVQGSTRLAAVYDDRVILNTNGKLETLKFDELSAAGISARAVAAAPVAPVTATPQGSLRERFREVRSPADFMNMVTTEASADAEGALRELGLESIGAGQGYRVTPGSMLTALQLQPGDIVLSVNGQSLGDPQADQQVLEQVSAEGSARIEVQRGNNRFVVNHSLN</sequence>
<name>A0A9X7YMX2_9GAMM</name>
<keyword evidence="4" id="KW-0997">Cell inner membrane</keyword>
<accession>A0A9X7YMX2</accession>
<organism evidence="11 12">
    <name type="scientific">Venatoribacter cucullus</name>
    <dbReference type="NCBI Taxonomy" id="2661630"/>
    <lineage>
        <taxon>Bacteria</taxon>
        <taxon>Pseudomonadati</taxon>
        <taxon>Pseudomonadota</taxon>
        <taxon>Gammaproteobacteria</taxon>
        <taxon>Oceanospirillales</taxon>
        <taxon>Oceanospirillaceae</taxon>
        <taxon>Venatoribacter</taxon>
    </lineage>
</organism>
<evidence type="ECO:0000313" key="12">
    <source>
        <dbReference type="Proteomes" id="UP000596074"/>
    </source>
</evidence>
<evidence type="ECO:0000256" key="9">
    <source>
        <dbReference type="SAM" id="Phobius"/>
    </source>
</evidence>
<dbReference type="InterPro" id="IPR041489">
    <property type="entry name" value="PDZ_6"/>
</dbReference>
<dbReference type="Pfam" id="PF17820">
    <property type="entry name" value="PDZ_6"/>
    <property type="match status" value="1"/>
</dbReference>
<comment type="subcellular location">
    <subcellularLocation>
        <location evidence="1">Cell inner membrane</location>
    </subcellularLocation>
</comment>
<dbReference type="EMBL" id="CP046056">
    <property type="protein sequence ID" value="QQD23428.1"/>
    <property type="molecule type" value="Genomic_DNA"/>
</dbReference>
<dbReference type="InterPro" id="IPR024961">
    <property type="entry name" value="T2SS_GspC_N"/>
</dbReference>
<evidence type="ECO:0000256" key="5">
    <source>
        <dbReference type="ARBA" id="ARBA00022692"/>
    </source>
</evidence>
<keyword evidence="2" id="KW-0813">Transport</keyword>
<dbReference type="InterPro" id="IPR036034">
    <property type="entry name" value="PDZ_sf"/>
</dbReference>
<proteinExistence type="predicted"/>
<evidence type="ECO:0000256" key="1">
    <source>
        <dbReference type="ARBA" id="ARBA00004533"/>
    </source>
</evidence>